<comment type="subcellular location">
    <subcellularLocation>
        <location evidence="1">Cell membrane</location>
        <topology evidence="1">Multi-pass membrane protein</topology>
    </subcellularLocation>
    <subcellularLocation>
        <location evidence="9">Membrane</location>
        <topology evidence="9">Multi-pass membrane protein</topology>
    </subcellularLocation>
</comment>
<evidence type="ECO:0000259" key="11">
    <source>
        <dbReference type="Pfam" id="PF02096"/>
    </source>
</evidence>
<dbReference type="InterPro" id="IPR028055">
    <property type="entry name" value="YidC/Oxa/ALB_C"/>
</dbReference>
<evidence type="ECO:0000256" key="7">
    <source>
        <dbReference type="ARBA" id="ARBA00023136"/>
    </source>
</evidence>
<protein>
    <recommendedName>
        <fullName evidence="11">Membrane insertase YidC/Oxa/ALB C-terminal domain-containing protein</fullName>
    </recommendedName>
</protein>
<sequence length="270" mass="30609">MSVLSLVWNLILVNPMLNVLAGFYQLIGSLGLSIILLTILIRTILIPVMLPSMKTMQKQRELQPELDKLKKKYKHDKKKQAEAQMELFKQHGLNPASGCLTQIVMIIVLIALYGVIRKFTGGADINEINTHLYFDFLSLDPAVQIPTRFLWLDLTKPDPYFILATLSGLFQLLQSKMTQPYVEEGEKAAQKTPDKKDDIAYNIQEQMLYTMPIMNFIIGVTLPAGVVLYIVTTTIFSLVQTYFVSGLGGLKPWLKKAGIYRNLAWIKKRS</sequence>
<gene>
    <name evidence="12" type="ORF">A2976_01830</name>
</gene>
<feature type="transmembrane region" description="Helical" evidence="10">
    <location>
        <begin position="216"/>
        <end position="243"/>
    </location>
</feature>
<evidence type="ECO:0000313" key="12">
    <source>
        <dbReference type="EMBL" id="OGC57088.1"/>
    </source>
</evidence>
<dbReference type="Proteomes" id="UP000178346">
    <property type="component" value="Unassembled WGS sequence"/>
</dbReference>
<dbReference type="InterPro" id="IPR001708">
    <property type="entry name" value="YidC/ALB3/OXA1/COX18"/>
</dbReference>
<dbReference type="EMBL" id="MEVJ01000033">
    <property type="protein sequence ID" value="OGC57088.1"/>
    <property type="molecule type" value="Genomic_DNA"/>
</dbReference>
<keyword evidence="7 10" id="KW-0472">Membrane</keyword>
<comment type="similarity">
    <text evidence="9">Belongs to the OXA1/ALB3/YidC family.</text>
</comment>
<evidence type="ECO:0000313" key="13">
    <source>
        <dbReference type="Proteomes" id="UP000178346"/>
    </source>
</evidence>
<dbReference type="GO" id="GO:0051205">
    <property type="term" value="P:protein insertion into membrane"/>
    <property type="evidence" value="ECO:0007669"/>
    <property type="project" value="TreeGrafter"/>
</dbReference>
<evidence type="ECO:0000256" key="6">
    <source>
        <dbReference type="ARBA" id="ARBA00022989"/>
    </source>
</evidence>
<keyword evidence="4 9" id="KW-0812">Transmembrane</keyword>
<keyword evidence="3" id="KW-1003">Cell membrane</keyword>
<organism evidence="12 13">
    <name type="scientific">candidate division WWE3 bacterium RIFCSPLOWO2_01_FULL_41_9</name>
    <dbReference type="NCBI Taxonomy" id="1802626"/>
    <lineage>
        <taxon>Bacteria</taxon>
        <taxon>Katanobacteria</taxon>
    </lineage>
</organism>
<evidence type="ECO:0000256" key="1">
    <source>
        <dbReference type="ARBA" id="ARBA00004651"/>
    </source>
</evidence>
<evidence type="ECO:0000256" key="5">
    <source>
        <dbReference type="ARBA" id="ARBA00022927"/>
    </source>
</evidence>
<name>A0A1F4VJM7_UNCKA</name>
<dbReference type="NCBIfam" id="TIGR03592">
    <property type="entry name" value="yidC_oxa1_cterm"/>
    <property type="match status" value="1"/>
</dbReference>
<dbReference type="AlphaFoldDB" id="A0A1F4VJM7"/>
<dbReference type="GO" id="GO:0032977">
    <property type="term" value="F:membrane insertase activity"/>
    <property type="evidence" value="ECO:0007669"/>
    <property type="project" value="InterPro"/>
</dbReference>
<dbReference type="PANTHER" id="PTHR12428:SF65">
    <property type="entry name" value="CYTOCHROME C OXIDASE ASSEMBLY PROTEIN COX18, MITOCHONDRIAL"/>
    <property type="match status" value="1"/>
</dbReference>
<comment type="caution">
    <text evidence="12">The sequence shown here is derived from an EMBL/GenBank/DDBJ whole genome shotgun (WGS) entry which is preliminary data.</text>
</comment>
<evidence type="ECO:0000256" key="8">
    <source>
        <dbReference type="ARBA" id="ARBA00023186"/>
    </source>
</evidence>
<evidence type="ECO:0000256" key="2">
    <source>
        <dbReference type="ARBA" id="ARBA00022448"/>
    </source>
</evidence>
<dbReference type="GO" id="GO:0005886">
    <property type="term" value="C:plasma membrane"/>
    <property type="evidence" value="ECO:0007669"/>
    <property type="project" value="UniProtKB-SubCell"/>
</dbReference>
<keyword evidence="8" id="KW-0143">Chaperone</keyword>
<feature type="domain" description="Membrane insertase YidC/Oxa/ALB C-terminal" evidence="11">
    <location>
        <begin position="31"/>
        <end position="244"/>
    </location>
</feature>
<proteinExistence type="inferred from homology"/>
<evidence type="ECO:0000256" key="9">
    <source>
        <dbReference type="RuleBase" id="RU003945"/>
    </source>
</evidence>
<feature type="transmembrane region" description="Helical" evidence="10">
    <location>
        <begin position="30"/>
        <end position="50"/>
    </location>
</feature>
<accession>A0A1F4VJM7</accession>
<keyword evidence="5" id="KW-0653">Protein transport</keyword>
<evidence type="ECO:0000256" key="10">
    <source>
        <dbReference type="SAM" id="Phobius"/>
    </source>
</evidence>
<dbReference type="CDD" id="cd20070">
    <property type="entry name" value="5TM_YidC_Alb3"/>
    <property type="match status" value="1"/>
</dbReference>
<dbReference type="Pfam" id="PF02096">
    <property type="entry name" value="60KD_IMP"/>
    <property type="match status" value="1"/>
</dbReference>
<dbReference type="GO" id="GO:0015031">
    <property type="term" value="P:protein transport"/>
    <property type="evidence" value="ECO:0007669"/>
    <property type="project" value="UniProtKB-KW"/>
</dbReference>
<feature type="transmembrane region" description="Helical" evidence="10">
    <location>
        <begin position="6"/>
        <end position="23"/>
    </location>
</feature>
<feature type="transmembrane region" description="Helical" evidence="10">
    <location>
        <begin position="95"/>
        <end position="116"/>
    </location>
</feature>
<evidence type="ECO:0000256" key="3">
    <source>
        <dbReference type="ARBA" id="ARBA00022475"/>
    </source>
</evidence>
<keyword evidence="6 10" id="KW-1133">Transmembrane helix</keyword>
<reference evidence="12 13" key="1">
    <citation type="journal article" date="2016" name="Nat. Commun.">
        <title>Thousands of microbial genomes shed light on interconnected biogeochemical processes in an aquifer system.</title>
        <authorList>
            <person name="Anantharaman K."/>
            <person name="Brown C.T."/>
            <person name="Hug L.A."/>
            <person name="Sharon I."/>
            <person name="Castelle C.J."/>
            <person name="Probst A.J."/>
            <person name="Thomas B.C."/>
            <person name="Singh A."/>
            <person name="Wilkins M.J."/>
            <person name="Karaoz U."/>
            <person name="Brodie E.L."/>
            <person name="Williams K.H."/>
            <person name="Hubbard S.S."/>
            <person name="Banfield J.F."/>
        </authorList>
    </citation>
    <scope>NUCLEOTIDE SEQUENCE [LARGE SCALE GENOMIC DNA]</scope>
</reference>
<dbReference type="PANTHER" id="PTHR12428">
    <property type="entry name" value="OXA1"/>
    <property type="match status" value="1"/>
</dbReference>
<dbReference type="InterPro" id="IPR047196">
    <property type="entry name" value="YidC_ALB_C"/>
</dbReference>
<evidence type="ECO:0000256" key="4">
    <source>
        <dbReference type="ARBA" id="ARBA00022692"/>
    </source>
</evidence>
<keyword evidence="2" id="KW-0813">Transport</keyword>